<keyword evidence="1" id="KW-0812">Transmembrane</keyword>
<comment type="caution">
    <text evidence="2">The sequence shown here is derived from an EMBL/GenBank/DDBJ whole genome shotgun (WGS) entry which is preliminary data.</text>
</comment>
<keyword evidence="1" id="KW-0472">Membrane</keyword>
<evidence type="ECO:0000313" key="3">
    <source>
        <dbReference type="Proteomes" id="UP000078486"/>
    </source>
</evidence>
<feature type="transmembrane region" description="Helical" evidence="1">
    <location>
        <begin position="61"/>
        <end position="83"/>
    </location>
</feature>
<feature type="transmembrane region" description="Helical" evidence="1">
    <location>
        <begin position="278"/>
        <end position="297"/>
    </location>
</feature>
<keyword evidence="3" id="KW-1185">Reference proteome</keyword>
<feature type="transmembrane region" description="Helical" evidence="1">
    <location>
        <begin position="89"/>
        <end position="111"/>
    </location>
</feature>
<keyword evidence="1" id="KW-1133">Transmembrane helix</keyword>
<dbReference type="EMBL" id="LRRQ01000099">
    <property type="protein sequence ID" value="OAM89283.1"/>
    <property type="molecule type" value="Genomic_DNA"/>
</dbReference>
<protein>
    <submittedName>
        <fullName evidence="2">Uncharacterized protein</fullName>
    </submittedName>
</protein>
<dbReference type="STRING" id="1184151.AW736_13595"/>
<feature type="transmembrane region" description="Helical" evidence="1">
    <location>
        <begin position="304"/>
        <end position="324"/>
    </location>
</feature>
<feature type="transmembrane region" description="Helical" evidence="1">
    <location>
        <begin position="242"/>
        <end position="266"/>
    </location>
</feature>
<dbReference type="AlphaFoldDB" id="A0A178IGZ0"/>
<evidence type="ECO:0000313" key="2">
    <source>
        <dbReference type="EMBL" id="OAM89283.1"/>
    </source>
</evidence>
<proteinExistence type="predicted"/>
<feature type="transmembrane region" description="Helical" evidence="1">
    <location>
        <begin position="149"/>
        <end position="170"/>
    </location>
</feature>
<sequence length="526" mass="57264">MPPFHFAFSRTMSDASFSAPPAVPAAAAPHEPAARAPRFDFPAWLPPMLVKELRQGLRTRAFVGALVGFQFVMVFMLIGAFVAEMGAPGAALGTVNAFFWGVLGGTFVVLTPLRGLAGLRGEITGRNIDLLLLTRLSSWRVVLGKWTSLMAQAALLAMALLPYGVVRYFFGSVDLLDDLLVAACLYGACGVLTAATLWLSALSPFLRVVVAIGFLVVMQMSGVGFFAMAFRRGSLFRGLGSADWLVWALVVFDAALVLVFCLIQAVRQIAPPSENHAVSTRLISLPGFIPVPLLAWFRGADMATGQFVFALVAMLLMCGLEMMMRGEPMAVQARAWTGRGGWRALAGRALLPGWQSAAVFAAGGIVLAGAMALVFLRPELGRHTFGFVWLVTQMWPALVGPMVLLAFIPRLMRLGWLFFLAMQAVGGVLSAIIVNIHEFNEIMMWIKGVGSMVCSMLPVCSFWVDVKLMNRVSDFDASIVMRQALMMGVLALLYWWKTRPYWKRVRDFARPDGTRDAGKAGEAGRK</sequence>
<feature type="transmembrane region" description="Helical" evidence="1">
    <location>
        <begin position="357"/>
        <end position="376"/>
    </location>
</feature>
<accession>A0A178IGZ0</accession>
<feature type="transmembrane region" description="Helical" evidence="1">
    <location>
        <begin position="414"/>
        <end position="433"/>
    </location>
</feature>
<reference evidence="2 3" key="1">
    <citation type="submission" date="2016-01" db="EMBL/GenBank/DDBJ databases">
        <title>High potential of lignocellulose degradation of a new Verrucomicrobia species.</title>
        <authorList>
            <person name="Wang Y."/>
            <person name="Shi Y."/>
            <person name="Qiu Z."/>
            <person name="Liu S."/>
            <person name="Yang H."/>
        </authorList>
    </citation>
    <scope>NUCLEOTIDE SEQUENCE [LARGE SCALE GENOMIC DNA]</scope>
    <source>
        <strain evidence="2 3">TSB47</strain>
    </source>
</reference>
<feature type="transmembrane region" description="Helical" evidence="1">
    <location>
        <begin position="205"/>
        <end position="230"/>
    </location>
</feature>
<organism evidence="2 3">
    <name type="scientific">Termitidicoccus mucosus</name>
    <dbReference type="NCBI Taxonomy" id="1184151"/>
    <lineage>
        <taxon>Bacteria</taxon>
        <taxon>Pseudomonadati</taxon>
        <taxon>Verrucomicrobiota</taxon>
        <taxon>Opitutia</taxon>
        <taxon>Opitutales</taxon>
        <taxon>Opitutaceae</taxon>
        <taxon>Termitidicoccus</taxon>
    </lineage>
</organism>
<dbReference type="Proteomes" id="UP000078486">
    <property type="component" value="Unassembled WGS sequence"/>
</dbReference>
<feature type="transmembrane region" description="Helical" evidence="1">
    <location>
        <begin position="388"/>
        <end position="408"/>
    </location>
</feature>
<feature type="transmembrane region" description="Helical" evidence="1">
    <location>
        <begin position="479"/>
        <end position="496"/>
    </location>
</feature>
<feature type="transmembrane region" description="Helical" evidence="1">
    <location>
        <begin position="179"/>
        <end position="199"/>
    </location>
</feature>
<gene>
    <name evidence="2" type="ORF">AW736_13595</name>
</gene>
<evidence type="ECO:0000256" key="1">
    <source>
        <dbReference type="SAM" id="Phobius"/>
    </source>
</evidence>
<name>A0A178IGZ0_9BACT</name>